<organism evidence="3 4">
    <name type="scientific">Gordonia namibiensis NBRC 108229</name>
    <dbReference type="NCBI Taxonomy" id="1208314"/>
    <lineage>
        <taxon>Bacteria</taxon>
        <taxon>Bacillati</taxon>
        <taxon>Actinomycetota</taxon>
        <taxon>Actinomycetes</taxon>
        <taxon>Mycobacteriales</taxon>
        <taxon>Gordoniaceae</taxon>
        <taxon>Gordonia</taxon>
    </lineage>
</organism>
<evidence type="ECO:0000256" key="2">
    <source>
        <dbReference type="SAM" id="Phobius"/>
    </source>
</evidence>
<reference evidence="3 4" key="1">
    <citation type="submission" date="2012-08" db="EMBL/GenBank/DDBJ databases">
        <title>Whole genome shotgun sequence of Gordonia namibiensis NBRC 108229.</title>
        <authorList>
            <person name="Isaki-Nakamura S."/>
            <person name="Hosoyama A."/>
            <person name="Tsuchikane K."/>
            <person name="Katsumata H."/>
            <person name="Baba S."/>
            <person name="Yamazaki S."/>
            <person name="Fujita N."/>
        </authorList>
    </citation>
    <scope>NUCLEOTIDE SEQUENCE [LARGE SCALE GENOMIC DNA]</scope>
    <source>
        <strain evidence="3 4">NBRC 108229</strain>
    </source>
</reference>
<dbReference type="Proteomes" id="UP000035058">
    <property type="component" value="Unassembled WGS sequence"/>
</dbReference>
<feature type="region of interest" description="Disordered" evidence="1">
    <location>
        <begin position="363"/>
        <end position="385"/>
    </location>
</feature>
<feature type="transmembrane region" description="Helical" evidence="2">
    <location>
        <begin position="110"/>
        <end position="131"/>
    </location>
</feature>
<comment type="caution">
    <text evidence="3">The sequence shown here is derived from an EMBL/GenBank/DDBJ whole genome shotgun (WGS) entry which is preliminary data.</text>
</comment>
<sequence>MNSHPMPEEAIDLDATTENLFGLGSPLLVRALLVFALIYVAVTIGAGWQIRSVGTWVALTAGFVLFVVATSLLMRYGRTTLPWGTAAVVTVLTVAGLAMSFWTLSLDTYLTLQTTPASSALTIILAMVVLYRRPLFAWVGAFCATGLAAVTGQMIGIGYAVGAGNTLFCYPVLVLATLFGLMAIPMPDRLRSLREQAFAQAAEEAATAASADERRRQLERLDAGARPILEQIVGGHEFGPEEARDVRLTEAQLRDTIRAPGWDAPEVAESVWAVRRRGVSVRLLDDGALDDYASDDLGDESSPGSLARRMLVEELTAVESTSAAHGSVTARILPAGRDVLASIVVDVGLRMRRVEIHRDSGVSVDATPVGDVDTSGTAPGPVAPA</sequence>
<dbReference type="AlphaFoldDB" id="K6VUE3"/>
<keyword evidence="2" id="KW-0812">Transmembrane</keyword>
<evidence type="ECO:0000313" key="4">
    <source>
        <dbReference type="Proteomes" id="UP000035058"/>
    </source>
</evidence>
<feature type="transmembrane region" description="Helical" evidence="2">
    <location>
        <begin position="56"/>
        <end position="74"/>
    </location>
</feature>
<name>K6VUE3_9ACTN</name>
<evidence type="ECO:0000313" key="3">
    <source>
        <dbReference type="EMBL" id="GAB99828.1"/>
    </source>
</evidence>
<feature type="transmembrane region" description="Helical" evidence="2">
    <location>
        <begin position="167"/>
        <end position="184"/>
    </location>
</feature>
<keyword evidence="2" id="KW-1133">Transmembrane helix</keyword>
<dbReference type="EMBL" id="BAHE01000011">
    <property type="protein sequence ID" value="GAB99828.1"/>
    <property type="molecule type" value="Genomic_DNA"/>
</dbReference>
<feature type="transmembrane region" description="Helical" evidence="2">
    <location>
        <begin position="81"/>
        <end position="104"/>
    </location>
</feature>
<proteinExistence type="predicted"/>
<accession>K6VUE3</accession>
<feature type="transmembrane region" description="Helical" evidence="2">
    <location>
        <begin position="138"/>
        <end position="161"/>
    </location>
</feature>
<keyword evidence="4" id="KW-1185">Reference proteome</keyword>
<feature type="transmembrane region" description="Helical" evidence="2">
    <location>
        <begin position="27"/>
        <end position="50"/>
    </location>
</feature>
<dbReference type="RefSeq" id="WP_006866070.1">
    <property type="nucleotide sequence ID" value="NZ_BAHE01000011.1"/>
</dbReference>
<keyword evidence="2" id="KW-0472">Membrane</keyword>
<protein>
    <submittedName>
        <fullName evidence="3">Uncharacterized protein</fullName>
    </submittedName>
</protein>
<gene>
    <name evidence="3" type="ORF">GONAM_11_00080</name>
</gene>
<evidence type="ECO:0000256" key="1">
    <source>
        <dbReference type="SAM" id="MobiDB-lite"/>
    </source>
</evidence>